<evidence type="ECO:0000313" key="10">
    <source>
        <dbReference type="EMBL" id="PIQ74407.1"/>
    </source>
</evidence>
<dbReference type="Proteomes" id="UP000231550">
    <property type="component" value="Unassembled WGS sequence"/>
</dbReference>
<accession>A0A2H0KQL4</accession>
<dbReference type="EMBL" id="PCVN01000056">
    <property type="protein sequence ID" value="PIQ74407.1"/>
    <property type="molecule type" value="Genomic_DNA"/>
</dbReference>
<feature type="transmembrane region" description="Helical" evidence="8">
    <location>
        <begin position="214"/>
        <end position="240"/>
    </location>
</feature>
<dbReference type="InterPro" id="IPR042094">
    <property type="entry name" value="T2SS_GspF_sf"/>
</dbReference>
<sequence length="406" mass="44647">MPTYFYTAKSQDGKEKAGRTEVVSEHELAQQLRQEGFFLTSVVPESVRKEAGIGKRLSRFFSSVSIVEKMVLARHLSAMIKAGLPLDRGLRVLAAQSKSPRFRQVLAEVEQKIRGGRLFSDSLAEYPDVFPELFISMVRVGEATGKLDEVLENLSVQMGKDHELRSRVRGAMIYPAVIVSLMVAIGILMMIMVVPKLSSAFQEMNLSLPVTTKIVIGISQFLSNNLILGLGLVVSIIILIRIASKTESGKRFLDILFLNLPVISDLSRKVNSAIFARNLSLTIDAGVPINQALKIVANTMSNSLFSQSLLVIADGMQKGEQMSDLLRNFSNIYPVMVVQMVEVGETTGSLSDTLRNLAEFYEEEVSNITKNLSSIIEPALMIIVGIAVGFFAISIIQPIYSLVGQM</sequence>
<proteinExistence type="inferred from homology"/>
<comment type="caution">
    <text evidence="10">The sequence shown here is derived from an EMBL/GenBank/DDBJ whole genome shotgun (WGS) entry which is preliminary data.</text>
</comment>
<dbReference type="InterPro" id="IPR018076">
    <property type="entry name" value="T2SS_GspF_dom"/>
</dbReference>
<evidence type="ECO:0000259" key="9">
    <source>
        <dbReference type="Pfam" id="PF00482"/>
    </source>
</evidence>
<feature type="transmembrane region" description="Helical" evidence="8">
    <location>
        <begin position="379"/>
        <end position="400"/>
    </location>
</feature>
<dbReference type="InterPro" id="IPR003004">
    <property type="entry name" value="GspF/PilC"/>
</dbReference>
<feature type="domain" description="Type II secretion system protein GspF" evidence="9">
    <location>
        <begin position="275"/>
        <end position="398"/>
    </location>
</feature>
<evidence type="ECO:0000256" key="7">
    <source>
        <dbReference type="ARBA" id="ARBA00023136"/>
    </source>
</evidence>
<comment type="similarity">
    <text evidence="2">Belongs to the GSP F family.</text>
</comment>
<evidence type="ECO:0000256" key="2">
    <source>
        <dbReference type="ARBA" id="ARBA00005745"/>
    </source>
</evidence>
<dbReference type="PANTHER" id="PTHR30012:SF0">
    <property type="entry name" value="TYPE II SECRETION SYSTEM PROTEIN F-RELATED"/>
    <property type="match status" value="1"/>
</dbReference>
<keyword evidence="6 8" id="KW-1133">Transmembrane helix</keyword>
<dbReference type="FunFam" id="1.20.81.30:FF:000001">
    <property type="entry name" value="Type II secretion system protein F"/>
    <property type="match status" value="2"/>
</dbReference>
<protein>
    <recommendedName>
        <fullName evidence="9">Type II secretion system protein GspF domain-containing protein</fullName>
    </recommendedName>
</protein>
<feature type="transmembrane region" description="Helical" evidence="8">
    <location>
        <begin position="172"/>
        <end position="194"/>
    </location>
</feature>
<organism evidence="10 11">
    <name type="scientific">Candidatus Portnoybacteria bacterium CG11_big_fil_rev_8_21_14_0_20_44_10</name>
    <dbReference type="NCBI Taxonomy" id="1974818"/>
    <lineage>
        <taxon>Bacteria</taxon>
        <taxon>Candidatus Portnoyibacteriota</taxon>
    </lineage>
</organism>
<dbReference type="GO" id="GO:0005886">
    <property type="term" value="C:plasma membrane"/>
    <property type="evidence" value="ECO:0007669"/>
    <property type="project" value="UniProtKB-SubCell"/>
</dbReference>
<comment type="subcellular location">
    <subcellularLocation>
        <location evidence="1">Cell inner membrane</location>
        <topology evidence="1">Multi-pass membrane protein</topology>
    </subcellularLocation>
</comment>
<gene>
    <name evidence="10" type="ORF">COV85_02340</name>
</gene>
<evidence type="ECO:0000256" key="5">
    <source>
        <dbReference type="ARBA" id="ARBA00022692"/>
    </source>
</evidence>
<evidence type="ECO:0000313" key="11">
    <source>
        <dbReference type="Proteomes" id="UP000231550"/>
    </source>
</evidence>
<feature type="domain" description="Type II secretion system protein GspF" evidence="9">
    <location>
        <begin position="73"/>
        <end position="195"/>
    </location>
</feature>
<evidence type="ECO:0000256" key="6">
    <source>
        <dbReference type="ARBA" id="ARBA00022989"/>
    </source>
</evidence>
<evidence type="ECO:0000256" key="4">
    <source>
        <dbReference type="ARBA" id="ARBA00022519"/>
    </source>
</evidence>
<dbReference type="AlphaFoldDB" id="A0A2H0KQL4"/>
<dbReference type="PRINTS" id="PR00812">
    <property type="entry name" value="BCTERIALGSPF"/>
</dbReference>
<evidence type="ECO:0000256" key="8">
    <source>
        <dbReference type="SAM" id="Phobius"/>
    </source>
</evidence>
<keyword evidence="5 8" id="KW-0812">Transmembrane</keyword>
<dbReference type="PANTHER" id="PTHR30012">
    <property type="entry name" value="GENERAL SECRETION PATHWAY PROTEIN"/>
    <property type="match status" value="1"/>
</dbReference>
<reference evidence="10 11" key="1">
    <citation type="submission" date="2017-09" db="EMBL/GenBank/DDBJ databases">
        <title>Depth-based differentiation of microbial function through sediment-hosted aquifers and enrichment of novel symbionts in the deep terrestrial subsurface.</title>
        <authorList>
            <person name="Probst A.J."/>
            <person name="Ladd B."/>
            <person name="Jarett J.K."/>
            <person name="Geller-Mcgrath D.E."/>
            <person name="Sieber C.M."/>
            <person name="Emerson J.B."/>
            <person name="Anantharaman K."/>
            <person name="Thomas B.C."/>
            <person name="Malmstrom R."/>
            <person name="Stieglmeier M."/>
            <person name="Klingl A."/>
            <person name="Woyke T."/>
            <person name="Ryan C.M."/>
            <person name="Banfield J.F."/>
        </authorList>
    </citation>
    <scope>NUCLEOTIDE SEQUENCE [LARGE SCALE GENOMIC DNA]</scope>
    <source>
        <strain evidence="10">CG11_big_fil_rev_8_21_14_0_20_44_10</strain>
    </source>
</reference>
<dbReference type="Pfam" id="PF00482">
    <property type="entry name" value="T2SSF"/>
    <property type="match status" value="2"/>
</dbReference>
<keyword evidence="4" id="KW-0997">Cell inner membrane</keyword>
<keyword evidence="7 8" id="KW-0472">Membrane</keyword>
<name>A0A2H0KQL4_9BACT</name>
<evidence type="ECO:0000256" key="3">
    <source>
        <dbReference type="ARBA" id="ARBA00022475"/>
    </source>
</evidence>
<dbReference type="Gene3D" id="1.20.81.30">
    <property type="entry name" value="Type II secretion system (T2SS), domain F"/>
    <property type="match status" value="2"/>
</dbReference>
<keyword evidence="3" id="KW-1003">Cell membrane</keyword>
<evidence type="ECO:0000256" key="1">
    <source>
        <dbReference type="ARBA" id="ARBA00004429"/>
    </source>
</evidence>